<gene>
    <name evidence="3" type="ORF">SAMN04488054_10570</name>
</gene>
<dbReference type="InterPro" id="IPR036388">
    <property type="entry name" value="WH-like_DNA-bd_sf"/>
</dbReference>
<protein>
    <submittedName>
        <fullName evidence="3">Methylated-DNA-protein-cysteine methyltransferase related protein</fullName>
    </submittedName>
</protein>
<dbReference type="NCBIfam" id="TIGR00589">
    <property type="entry name" value="ogt"/>
    <property type="match status" value="1"/>
</dbReference>
<dbReference type="Pfam" id="PF01035">
    <property type="entry name" value="DNA_binding_1"/>
    <property type="match status" value="1"/>
</dbReference>
<dbReference type="InterPro" id="IPR014048">
    <property type="entry name" value="MethylDNA_cys_MeTrfase_DNA-bd"/>
</dbReference>
<dbReference type="Proteomes" id="UP000199668">
    <property type="component" value="Unassembled WGS sequence"/>
</dbReference>
<dbReference type="RefSeq" id="WP_090926178.1">
    <property type="nucleotide sequence ID" value="NZ_FOTY01000005.1"/>
</dbReference>
<evidence type="ECO:0000313" key="3">
    <source>
        <dbReference type="EMBL" id="SFL79232.1"/>
    </source>
</evidence>
<dbReference type="AlphaFoldDB" id="A0A1I4KKD0"/>
<dbReference type="InterPro" id="IPR052520">
    <property type="entry name" value="ATL_DNA_repair"/>
</dbReference>
<dbReference type="STRING" id="266892.SAMN04488054_10570"/>
<evidence type="ECO:0000256" key="1">
    <source>
        <dbReference type="ARBA" id="ARBA00022763"/>
    </source>
</evidence>
<feature type="domain" description="Methylated-DNA-[protein]-cysteine S-methyltransferase DNA binding" evidence="2">
    <location>
        <begin position="5"/>
        <end position="81"/>
    </location>
</feature>
<keyword evidence="4" id="KW-1185">Reference proteome</keyword>
<dbReference type="CDD" id="cd06445">
    <property type="entry name" value="ATase"/>
    <property type="match status" value="1"/>
</dbReference>
<keyword evidence="3" id="KW-0808">Transferase</keyword>
<reference evidence="3 4" key="1">
    <citation type="submission" date="2016-10" db="EMBL/GenBank/DDBJ databases">
        <authorList>
            <person name="de Groot N.N."/>
        </authorList>
    </citation>
    <scope>NUCLEOTIDE SEQUENCE [LARGE SCALE GENOMIC DNA]</scope>
    <source>
        <strain evidence="3 4">CGMCC 1.6134</strain>
    </source>
</reference>
<evidence type="ECO:0000259" key="2">
    <source>
        <dbReference type="Pfam" id="PF01035"/>
    </source>
</evidence>
<name>A0A1I4KKD0_9BACI</name>
<keyword evidence="3" id="KW-0489">Methyltransferase</keyword>
<dbReference type="GO" id="GO:0008168">
    <property type="term" value="F:methyltransferase activity"/>
    <property type="evidence" value="ECO:0007669"/>
    <property type="project" value="UniProtKB-KW"/>
</dbReference>
<dbReference type="PANTHER" id="PTHR42942">
    <property type="entry name" value="6-O-METHYLGUANINE DNA METHYLTRANSFERASE"/>
    <property type="match status" value="1"/>
</dbReference>
<dbReference type="OrthoDB" id="9789813at2"/>
<evidence type="ECO:0000313" key="4">
    <source>
        <dbReference type="Proteomes" id="UP000199668"/>
    </source>
</evidence>
<dbReference type="EMBL" id="FOTY01000005">
    <property type="protein sequence ID" value="SFL79232.1"/>
    <property type="molecule type" value="Genomic_DNA"/>
</dbReference>
<dbReference type="GO" id="GO:0032259">
    <property type="term" value="P:methylation"/>
    <property type="evidence" value="ECO:0007669"/>
    <property type="project" value="UniProtKB-KW"/>
</dbReference>
<dbReference type="GO" id="GO:0006281">
    <property type="term" value="P:DNA repair"/>
    <property type="evidence" value="ECO:0007669"/>
    <property type="project" value="InterPro"/>
</dbReference>
<dbReference type="PANTHER" id="PTHR42942:SF1">
    <property type="entry name" value="ALKYLTRANSFERASE-LIKE PROTEIN 1"/>
    <property type="match status" value="1"/>
</dbReference>
<proteinExistence type="predicted"/>
<accession>A0A1I4KKD0</accession>
<dbReference type="SUPFAM" id="SSF46767">
    <property type="entry name" value="Methylated DNA-protein cysteine methyltransferase, C-terminal domain"/>
    <property type="match status" value="1"/>
</dbReference>
<sequence length="98" mass="11333">MESGFFEQVYSIVEDIPKGRVASYSQIARMLEQPHNARVVGWAMRQSPPERELPAHRVVKQSGDTAPGFLEQRTLLENEGVAFDHKGRVRMEDHQWER</sequence>
<dbReference type="Gene3D" id="1.10.10.10">
    <property type="entry name" value="Winged helix-like DNA-binding domain superfamily/Winged helix DNA-binding domain"/>
    <property type="match status" value="1"/>
</dbReference>
<keyword evidence="1" id="KW-0227">DNA damage</keyword>
<organism evidence="3 4">
    <name type="scientific">Salibacterium qingdaonense</name>
    <dbReference type="NCBI Taxonomy" id="266892"/>
    <lineage>
        <taxon>Bacteria</taxon>
        <taxon>Bacillati</taxon>
        <taxon>Bacillota</taxon>
        <taxon>Bacilli</taxon>
        <taxon>Bacillales</taxon>
        <taxon>Bacillaceae</taxon>
    </lineage>
</organism>
<dbReference type="InterPro" id="IPR036217">
    <property type="entry name" value="MethylDNA_cys_MeTrfase_DNAb"/>
</dbReference>